<dbReference type="InterPro" id="IPR051884">
    <property type="entry name" value="Bis(5'-adenosyl)-TPase_reg"/>
</dbReference>
<dbReference type="PANTHER" id="PTHR46243:SF1">
    <property type="entry name" value="BIS(5'-ADENOSYL)-TRIPHOSPHATASE"/>
    <property type="match status" value="1"/>
</dbReference>
<sequence>MVYQPSLIFAQTILFLLTPHPLQQLFRESITSSTAFVAASSIKAPSFAVHHRHTPKHAKVTVQPNCNKKVNICMSTSKLTSETADNNKGDEMTTMMRFGKFQISPSNVFYRTSLSFAIVNLRPIVPGHVLIIPNRIVPRISQLTNDEYNDLWMTVRNVQNSLEKYYNAGGFNVAVQDGVVAGQSVPHVHVHILPRTKGDFERNDDVYDELEEWAPRKGDAGKVKTELEVLDDEDRKDRTEKEMNEEAELYRNLMIQNNGDYDSES</sequence>
<feature type="binding site" evidence="5">
    <location>
        <position position="191"/>
    </location>
    <ligand>
        <name>substrate</name>
    </ligand>
</feature>
<reference evidence="9" key="1">
    <citation type="submission" date="2021-01" db="EMBL/GenBank/DDBJ databases">
        <authorList>
            <person name="Corre E."/>
            <person name="Pelletier E."/>
            <person name="Niang G."/>
            <person name="Scheremetjew M."/>
            <person name="Finn R."/>
            <person name="Kale V."/>
            <person name="Holt S."/>
            <person name="Cochrane G."/>
            <person name="Meng A."/>
            <person name="Brown T."/>
            <person name="Cohen L."/>
        </authorList>
    </citation>
    <scope>NUCLEOTIDE SEQUENCE</scope>
    <source>
        <strain evidence="9">Pop2</strain>
    </source>
</reference>
<feature type="short sequence motif" description="Histidine triad motif" evidence="4 7">
    <location>
        <begin position="187"/>
        <end position="191"/>
    </location>
</feature>
<dbReference type="PRINTS" id="PR00332">
    <property type="entry name" value="HISTRIAD"/>
</dbReference>
<evidence type="ECO:0000313" key="9">
    <source>
        <dbReference type="EMBL" id="CAD9345309.1"/>
    </source>
</evidence>
<dbReference type="GO" id="GO:0016787">
    <property type="term" value="F:hydrolase activity"/>
    <property type="evidence" value="ECO:0007669"/>
    <property type="project" value="UniProtKB-KW"/>
</dbReference>
<dbReference type="PANTHER" id="PTHR46243">
    <property type="entry name" value="BIS(5'-ADENOSYL)-TRIPHOSPHATASE"/>
    <property type="match status" value="1"/>
</dbReference>
<evidence type="ECO:0000256" key="5">
    <source>
        <dbReference type="PIRSR" id="PIRSR639383-2"/>
    </source>
</evidence>
<feature type="domain" description="HIT" evidence="8">
    <location>
        <begin position="94"/>
        <end position="202"/>
    </location>
</feature>
<dbReference type="GO" id="GO:0000166">
    <property type="term" value="F:nucleotide binding"/>
    <property type="evidence" value="ECO:0007669"/>
    <property type="project" value="UniProtKB-KW"/>
</dbReference>
<dbReference type="InterPro" id="IPR019808">
    <property type="entry name" value="Histidine_triad_CS"/>
</dbReference>
<dbReference type="Gene3D" id="3.30.428.10">
    <property type="entry name" value="HIT-like"/>
    <property type="match status" value="1"/>
</dbReference>
<dbReference type="InterPro" id="IPR011146">
    <property type="entry name" value="HIT-like"/>
</dbReference>
<keyword evidence="1" id="KW-0547">Nucleotide-binding</keyword>
<evidence type="ECO:0000256" key="4">
    <source>
        <dbReference type="PIRSR" id="PIRSR601310-3"/>
    </source>
</evidence>
<proteinExistence type="predicted"/>
<protein>
    <recommendedName>
        <fullName evidence="8">HIT domain-containing protein</fullName>
    </recommendedName>
</protein>
<organism evidence="9">
    <name type="scientific">Ditylum brightwellii</name>
    <dbReference type="NCBI Taxonomy" id="49249"/>
    <lineage>
        <taxon>Eukaryota</taxon>
        <taxon>Sar</taxon>
        <taxon>Stramenopiles</taxon>
        <taxon>Ochrophyta</taxon>
        <taxon>Bacillariophyta</taxon>
        <taxon>Mediophyceae</taxon>
        <taxon>Lithodesmiophycidae</taxon>
        <taxon>Lithodesmiales</taxon>
        <taxon>Lithodesmiaceae</taxon>
        <taxon>Ditylum</taxon>
    </lineage>
</organism>
<dbReference type="FunFam" id="3.30.428.10:FF:000011">
    <property type="entry name" value="Fragile histidine triad"/>
    <property type="match status" value="1"/>
</dbReference>
<dbReference type="PROSITE" id="PS00892">
    <property type="entry name" value="HIT_1"/>
    <property type="match status" value="1"/>
</dbReference>
<dbReference type="SUPFAM" id="SSF54197">
    <property type="entry name" value="HIT-like"/>
    <property type="match status" value="1"/>
</dbReference>
<evidence type="ECO:0000256" key="6">
    <source>
        <dbReference type="PIRSR" id="PIRSR639383-3"/>
    </source>
</evidence>
<feature type="active site" description="Tele-AMP-histidine intermediate" evidence="3">
    <location>
        <position position="189"/>
    </location>
</feature>
<feature type="site" description="Important for induction of apoptosis" evidence="6">
    <location>
        <position position="207"/>
    </location>
</feature>
<dbReference type="InterPro" id="IPR001310">
    <property type="entry name" value="Histidine_triad_HIT"/>
</dbReference>
<evidence type="ECO:0000256" key="3">
    <source>
        <dbReference type="PIRSR" id="PIRSR601310-1"/>
    </source>
</evidence>
<evidence type="ECO:0000259" key="8">
    <source>
        <dbReference type="PROSITE" id="PS51084"/>
    </source>
</evidence>
<evidence type="ECO:0000256" key="2">
    <source>
        <dbReference type="ARBA" id="ARBA00022801"/>
    </source>
</evidence>
<feature type="binding site" evidence="5">
    <location>
        <begin position="182"/>
        <end position="185"/>
    </location>
    <ligand>
        <name>substrate</name>
    </ligand>
</feature>
<dbReference type="EMBL" id="HBGN01029125">
    <property type="protein sequence ID" value="CAD9345309.1"/>
    <property type="molecule type" value="Transcribed_RNA"/>
</dbReference>
<dbReference type="InterPro" id="IPR036265">
    <property type="entry name" value="HIT-like_sf"/>
</dbReference>
<keyword evidence="2" id="KW-0378">Hydrolase</keyword>
<evidence type="ECO:0000256" key="7">
    <source>
        <dbReference type="PROSITE-ProRule" id="PRU00464"/>
    </source>
</evidence>
<dbReference type="PROSITE" id="PS51084">
    <property type="entry name" value="HIT_2"/>
    <property type="match status" value="1"/>
</dbReference>
<dbReference type="CDD" id="cd01275">
    <property type="entry name" value="FHIT"/>
    <property type="match status" value="1"/>
</dbReference>
<evidence type="ECO:0000256" key="1">
    <source>
        <dbReference type="ARBA" id="ARBA00022741"/>
    </source>
</evidence>
<dbReference type="Pfam" id="PF01230">
    <property type="entry name" value="HIT"/>
    <property type="match status" value="1"/>
</dbReference>
<accession>A0A7S2EMD1</accession>
<feature type="binding site" evidence="5">
    <location>
        <position position="120"/>
    </location>
    <ligand>
        <name>substrate</name>
    </ligand>
</feature>
<feature type="binding site" evidence="5">
    <location>
        <position position="176"/>
    </location>
    <ligand>
        <name>substrate</name>
    </ligand>
</feature>
<dbReference type="InterPro" id="IPR039383">
    <property type="entry name" value="FHIT"/>
</dbReference>
<gene>
    <name evidence="9" type="ORF">DBRI1063_LOCUS18782</name>
</gene>
<dbReference type="AlphaFoldDB" id="A0A7S2EMD1"/>
<name>A0A7S2EMD1_9STRA</name>